<evidence type="ECO:0000256" key="1">
    <source>
        <dbReference type="ARBA" id="ARBA00023125"/>
    </source>
</evidence>
<name>A0A6J4RLC4_9ACTN</name>
<reference evidence="3" key="1">
    <citation type="submission" date="2020-02" db="EMBL/GenBank/DDBJ databases">
        <authorList>
            <person name="Meier V. D."/>
        </authorList>
    </citation>
    <scope>NUCLEOTIDE SEQUENCE</scope>
    <source>
        <strain evidence="3">AVDCRST_MAG02</strain>
    </source>
</reference>
<keyword evidence="1" id="KW-0238">DNA-binding</keyword>
<evidence type="ECO:0000259" key="2">
    <source>
        <dbReference type="PROSITE" id="PS50943"/>
    </source>
</evidence>
<proteinExistence type="predicted"/>
<organism evidence="3">
    <name type="scientific">uncultured Rubrobacteraceae bacterium</name>
    <dbReference type="NCBI Taxonomy" id="349277"/>
    <lineage>
        <taxon>Bacteria</taxon>
        <taxon>Bacillati</taxon>
        <taxon>Actinomycetota</taxon>
        <taxon>Rubrobacteria</taxon>
        <taxon>Rubrobacterales</taxon>
        <taxon>Rubrobacteraceae</taxon>
        <taxon>environmental samples</taxon>
    </lineage>
</organism>
<dbReference type="InterPro" id="IPR001387">
    <property type="entry name" value="Cro/C1-type_HTH"/>
</dbReference>
<dbReference type="InterPro" id="IPR010982">
    <property type="entry name" value="Lambda_DNA-bd_dom_sf"/>
</dbReference>
<dbReference type="Gene3D" id="1.10.260.40">
    <property type="entry name" value="lambda repressor-like DNA-binding domains"/>
    <property type="match status" value="1"/>
</dbReference>
<evidence type="ECO:0000313" key="3">
    <source>
        <dbReference type="EMBL" id="CAA9471912.1"/>
    </source>
</evidence>
<dbReference type="AlphaFoldDB" id="A0A6J4RLC4"/>
<dbReference type="SMART" id="SM00530">
    <property type="entry name" value="HTH_XRE"/>
    <property type="match status" value="1"/>
</dbReference>
<dbReference type="PANTHER" id="PTHR46797:SF1">
    <property type="entry name" value="METHYLPHOSPHONATE SYNTHASE"/>
    <property type="match status" value="1"/>
</dbReference>
<dbReference type="PROSITE" id="PS50943">
    <property type="entry name" value="HTH_CROC1"/>
    <property type="match status" value="1"/>
</dbReference>
<sequence length="72" mass="8407">MYPRFIRIDGKRLRRIRQERALSLRELGEKSGVSFDSIHKLETGRRDAQPRTVRKLAEALGLEPSELMRGEE</sequence>
<dbReference type="GO" id="GO:0003700">
    <property type="term" value="F:DNA-binding transcription factor activity"/>
    <property type="evidence" value="ECO:0007669"/>
    <property type="project" value="TreeGrafter"/>
</dbReference>
<dbReference type="PANTHER" id="PTHR46797">
    <property type="entry name" value="HTH-TYPE TRANSCRIPTIONAL REGULATOR"/>
    <property type="match status" value="1"/>
</dbReference>
<dbReference type="EMBL" id="CADCVH010000106">
    <property type="protein sequence ID" value="CAA9471912.1"/>
    <property type="molecule type" value="Genomic_DNA"/>
</dbReference>
<dbReference type="GO" id="GO:0003677">
    <property type="term" value="F:DNA binding"/>
    <property type="evidence" value="ECO:0007669"/>
    <property type="project" value="UniProtKB-KW"/>
</dbReference>
<dbReference type="SUPFAM" id="SSF47413">
    <property type="entry name" value="lambda repressor-like DNA-binding domains"/>
    <property type="match status" value="1"/>
</dbReference>
<dbReference type="CDD" id="cd00093">
    <property type="entry name" value="HTH_XRE"/>
    <property type="match status" value="1"/>
</dbReference>
<protein>
    <recommendedName>
        <fullName evidence="2">HTH cro/C1-type domain-containing protein</fullName>
    </recommendedName>
</protein>
<gene>
    <name evidence="3" type="ORF">AVDCRST_MAG02-3795</name>
</gene>
<accession>A0A6J4RLC4</accession>
<dbReference type="GO" id="GO:0005829">
    <property type="term" value="C:cytosol"/>
    <property type="evidence" value="ECO:0007669"/>
    <property type="project" value="TreeGrafter"/>
</dbReference>
<dbReference type="InterPro" id="IPR050807">
    <property type="entry name" value="TransReg_Diox_bact_type"/>
</dbReference>
<feature type="domain" description="HTH cro/C1-type" evidence="2">
    <location>
        <begin position="13"/>
        <end position="67"/>
    </location>
</feature>
<dbReference type="Pfam" id="PF13560">
    <property type="entry name" value="HTH_31"/>
    <property type="match status" value="1"/>
</dbReference>